<organism evidence="1 2">
    <name type="scientific">Naganishia adeliensis</name>
    <dbReference type="NCBI Taxonomy" id="92952"/>
    <lineage>
        <taxon>Eukaryota</taxon>
        <taxon>Fungi</taxon>
        <taxon>Dikarya</taxon>
        <taxon>Basidiomycota</taxon>
        <taxon>Agaricomycotina</taxon>
        <taxon>Tremellomycetes</taxon>
        <taxon>Filobasidiales</taxon>
        <taxon>Filobasidiaceae</taxon>
        <taxon>Naganishia</taxon>
    </lineage>
</organism>
<dbReference type="Proteomes" id="UP001230649">
    <property type="component" value="Unassembled WGS sequence"/>
</dbReference>
<dbReference type="EMBL" id="JASBWS010000006">
    <property type="protein sequence ID" value="KAJ9115309.1"/>
    <property type="molecule type" value="Genomic_DNA"/>
</dbReference>
<evidence type="ECO:0000313" key="2">
    <source>
        <dbReference type="Proteomes" id="UP001230649"/>
    </source>
</evidence>
<evidence type="ECO:0000313" key="1">
    <source>
        <dbReference type="EMBL" id="KAJ9115309.1"/>
    </source>
</evidence>
<protein>
    <submittedName>
        <fullName evidence="1">Uncharacterized protein</fullName>
    </submittedName>
</protein>
<comment type="caution">
    <text evidence="1">The sequence shown here is derived from an EMBL/GenBank/DDBJ whole genome shotgun (WGS) entry which is preliminary data.</text>
</comment>
<accession>A0ACC2WVY1</accession>
<gene>
    <name evidence="1" type="ORF">QFC20_001177</name>
</gene>
<keyword evidence="2" id="KW-1185">Reference proteome</keyword>
<proteinExistence type="predicted"/>
<reference evidence="1" key="1">
    <citation type="submission" date="2023-04" db="EMBL/GenBank/DDBJ databases">
        <title>Draft Genome sequencing of Naganishia species isolated from polar environments using Oxford Nanopore Technology.</title>
        <authorList>
            <person name="Leo P."/>
            <person name="Venkateswaran K."/>
        </authorList>
    </citation>
    <scope>NUCLEOTIDE SEQUENCE</scope>
    <source>
        <strain evidence="1">MNA-CCFEE 5262</strain>
    </source>
</reference>
<name>A0ACC2WVY1_9TREE</name>
<sequence length="162" mass="18197">MSQQPEQYNRLFDKAYERGLGIRMTVDPGLRHNPPKPPLKSDPIEGKYLDETPEVWDGVRRQEGREAIANLREELKRADDLVRRGQAGEWGKEDLSQTSDLFWIGDHPMRHASPTPIAATGHGSTTTLSDDGPKDKRNKDSKGRQEHDSILGDDRDAEGEGV</sequence>